<proteinExistence type="predicted"/>
<keyword evidence="3" id="KW-1185">Reference proteome</keyword>
<dbReference type="STRING" id="1480694.DC28_05090"/>
<dbReference type="OrthoDB" id="368755at2"/>
<organism evidence="2 3">
    <name type="scientific">Spirochaeta lutea</name>
    <dbReference type="NCBI Taxonomy" id="1480694"/>
    <lineage>
        <taxon>Bacteria</taxon>
        <taxon>Pseudomonadati</taxon>
        <taxon>Spirochaetota</taxon>
        <taxon>Spirochaetia</taxon>
        <taxon>Spirochaetales</taxon>
        <taxon>Spirochaetaceae</taxon>
        <taxon>Spirochaeta</taxon>
    </lineage>
</organism>
<gene>
    <name evidence="2" type="ORF">DC28_05090</name>
</gene>
<accession>A0A098R0E3</accession>
<dbReference type="InterPro" id="IPR014756">
    <property type="entry name" value="Ig_E-set"/>
</dbReference>
<name>A0A098R0E3_9SPIO</name>
<dbReference type="GO" id="GO:0004553">
    <property type="term" value="F:hydrolase activity, hydrolyzing O-glycosyl compounds"/>
    <property type="evidence" value="ECO:0007669"/>
    <property type="project" value="InterPro"/>
</dbReference>
<evidence type="ECO:0000313" key="3">
    <source>
        <dbReference type="Proteomes" id="UP000029692"/>
    </source>
</evidence>
<evidence type="ECO:0000313" key="2">
    <source>
        <dbReference type="EMBL" id="KGE73158.1"/>
    </source>
</evidence>
<evidence type="ECO:0000259" key="1">
    <source>
        <dbReference type="Pfam" id="PF02922"/>
    </source>
</evidence>
<sequence length="668" mass="71945">MKKALLILFIMLTALVPGYTESSVGLELPDEYVLEFRYENPDAQQVNIAGPFQGWDTEKTPMTLEEGVWVYRMDVQPGDTITFKYVVDGEYLSTMEGLAPATTEDGYGGKNGVVAVADLVPSGKDEDIFRSKITFGTYTQVYSNTEFLTSSIAPDVEGNTLRGLETDFSDLVTKSYWKLTADILPGISTFLEIKAFDGSVNLYKQVPDASADPDNLLDPEVTVVDGLENLGSAFFAPFHAFNGNALPELGHFKAGLKTGIVDLSTGYKYAKSDQSTRELLFKTFTNESSANDGYLELANGSQIRELADGITLDVLLGLTKREGGHGMYSWIDLGLADYTVSLLYNTLANRLDGNPLRYYFFDAKHTLGLGVTAPIVKDMLTLKFEGLTTIDAATAFDAAEGFVVGLSGDFNAGDVFKTGFYAKWAGNNVTTLFGENDTLSSGTFKAGVSPSTKPVDLFQFGLNYDLETDHLFAGTLVNKFNPYLNLYLASALGLDATVNGYAKMELASEFSLTEAGGSVAVAELSDSIASLGAGYGYTAADAQPHAVYANARLVNLASALPTLDFDLGWKGDDITFITRAGIAETVQTSLSMIGRLDEGQTSPFGAALGGAITLPESLRAGVVFMQLGYDFSPFSGKENAAVEFEDNFVKNLGGEGRGFMSFGIVWNF</sequence>
<feature type="domain" description="Glycoside hydrolase family 13 N-terminal" evidence="1">
    <location>
        <begin position="35"/>
        <end position="91"/>
    </location>
</feature>
<dbReference type="Proteomes" id="UP000029692">
    <property type="component" value="Unassembled WGS sequence"/>
</dbReference>
<dbReference type="SUPFAM" id="SSF81296">
    <property type="entry name" value="E set domains"/>
    <property type="match status" value="1"/>
</dbReference>
<dbReference type="eggNOG" id="COG0296">
    <property type="taxonomic scope" value="Bacteria"/>
</dbReference>
<dbReference type="Gene3D" id="2.60.40.10">
    <property type="entry name" value="Immunoglobulins"/>
    <property type="match status" value="1"/>
</dbReference>
<dbReference type="RefSeq" id="WP_037546500.1">
    <property type="nucleotide sequence ID" value="NZ_JNUP01000045.1"/>
</dbReference>
<dbReference type="AlphaFoldDB" id="A0A098R0E3"/>
<comment type="caution">
    <text evidence="2">The sequence shown here is derived from an EMBL/GenBank/DDBJ whole genome shotgun (WGS) entry which is preliminary data.</text>
</comment>
<dbReference type="GO" id="GO:0005975">
    <property type="term" value="P:carbohydrate metabolic process"/>
    <property type="evidence" value="ECO:0007669"/>
    <property type="project" value="InterPro"/>
</dbReference>
<dbReference type="InterPro" id="IPR013783">
    <property type="entry name" value="Ig-like_fold"/>
</dbReference>
<reference evidence="2 3" key="1">
    <citation type="submission" date="2014-05" db="EMBL/GenBank/DDBJ databases">
        <title>De novo Genome Sequence of Spirocheata sp.</title>
        <authorList>
            <person name="Shivani Y."/>
            <person name="Subhash Y."/>
            <person name="Tushar L."/>
            <person name="Sasikala C."/>
            <person name="Ramana C.V."/>
        </authorList>
    </citation>
    <scope>NUCLEOTIDE SEQUENCE [LARGE SCALE GENOMIC DNA]</scope>
    <source>
        <strain evidence="2 3">JC230</strain>
    </source>
</reference>
<protein>
    <recommendedName>
        <fullName evidence="1">Glycoside hydrolase family 13 N-terminal domain-containing protein</fullName>
    </recommendedName>
</protein>
<dbReference type="Pfam" id="PF02922">
    <property type="entry name" value="CBM_48"/>
    <property type="match status" value="1"/>
</dbReference>
<dbReference type="InterPro" id="IPR004193">
    <property type="entry name" value="Glyco_hydro_13_N"/>
</dbReference>
<dbReference type="EMBL" id="JNUP01000045">
    <property type="protein sequence ID" value="KGE73158.1"/>
    <property type="molecule type" value="Genomic_DNA"/>
</dbReference>